<reference evidence="1 2" key="1">
    <citation type="journal article" date="2013" name="PLoS ONE">
        <title>Enrichment and Genome Sequence of the Group I.1a Ammonia-Oxidizing Archaeon ?Ca. Nitrosotenuis uzonensis? Representing a Clade Globally.</title>
        <authorList>
            <person name="Lebedeva E.V."/>
            <person name="Hatzenpichler R."/>
            <person name="Pelletier E."/>
            <person name="Schuster N."/>
            <person name="Hauzmayer S."/>
            <person name="Bulaev A."/>
            <person name="Grigor'eva N.V."/>
            <person name="Galushko A."/>
            <person name="Schmid M."/>
            <person name="Palatinszky M."/>
            <person name="Le Paslier D."/>
            <person name="Daims H."/>
            <person name="Wagner M."/>
        </authorList>
    </citation>
    <scope>NUCLEOTIDE SEQUENCE [LARGE SCALE GENOMIC DNA]</scope>
    <source>
        <strain evidence="1 2">N4</strain>
    </source>
</reference>
<sequence>MRYVLLYLLLLISAFSFPTAFAQHHGGEQAPPISFGDKKVTVSAILNPPDFIPGKNTMANLQIRFFDSNTNTNIEHVTYRVQIFRGESLLANQMFFDKDGELNIRVQPVGGCQEKDLWRCTTYEGEKDLVVPNALTSSGNSLPIIKGPVFDKSGTYTLKVAIIGATNPKTQTAQDINFETSINIAQEQQFSFAAGGGNTPVTVKAFGDSLTGLKFDETTKAITFTMPFHWEHAEHVQLVRNDIEIPKSFSPYSSVHSFKGTINGIPMFPSGIHYDIYSKKDVNVLHFAVGSEELKTMSKKLGSSDKHTMTVVIMPDENAIISSDVAFSNGYKAKISYDSRYGANKDVAFTLAFFDSGGEIAKDIRYAFSVMDSSGDEFIQNIGNNPQLLGITVPSGVDSRLITIPEQGKYTLQLVLVGRGLVDFNPFSSATMKFEIGNMVQPPTQIQIPVWIKNNAKWWADGTIGDADFVSGIQFLIKQGVIKIPPTTPAGAGTNQIPVWIKNNAKWWADGTIGDADFVSGIQFLVSQGIIRV</sequence>
<name>V6AUY9_9ARCH</name>
<dbReference type="RefSeq" id="WP_244443844.1">
    <property type="nucleotide sequence ID" value="NZ_CBTY010000009.1"/>
</dbReference>
<evidence type="ECO:0000313" key="1">
    <source>
        <dbReference type="EMBL" id="CDI06359.1"/>
    </source>
</evidence>
<evidence type="ECO:0000313" key="2">
    <source>
        <dbReference type="Proteomes" id="UP000018159"/>
    </source>
</evidence>
<dbReference type="Proteomes" id="UP000018159">
    <property type="component" value="Unassembled WGS sequence"/>
</dbReference>
<dbReference type="EMBL" id="CBTY010000009">
    <property type="protein sequence ID" value="CDI06359.1"/>
    <property type="molecule type" value="Genomic_DNA"/>
</dbReference>
<evidence type="ECO:0008006" key="3">
    <source>
        <dbReference type="Google" id="ProtNLM"/>
    </source>
</evidence>
<gene>
    <name evidence="1" type="ORF">NITUZ_40525</name>
</gene>
<protein>
    <recommendedName>
        <fullName evidence="3">Peptidase</fullName>
    </recommendedName>
</protein>
<comment type="caution">
    <text evidence="1">The sequence shown here is derived from an EMBL/GenBank/DDBJ whole genome shotgun (WGS) entry which is preliminary data.</text>
</comment>
<dbReference type="AlphaFoldDB" id="V6AUY9"/>
<proteinExistence type="predicted"/>
<organism evidence="1 2">
    <name type="scientific">Candidatus Nitrosotenuis uzonensis</name>
    <dbReference type="NCBI Taxonomy" id="1407055"/>
    <lineage>
        <taxon>Archaea</taxon>
        <taxon>Nitrososphaerota</taxon>
        <taxon>Candidatus Nitrosotenuis</taxon>
    </lineage>
</organism>
<keyword evidence="2" id="KW-1185">Reference proteome</keyword>
<accession>V6AUY9</accession>